<organism evidence="1 2">
    <name type="scientific">Temnothorax longispinosus</name>
    <dbReference type="NCBI Taxonomy" id="300112"/>
    <lineage>
        <taxon>Eukaryota</taxon>
        <taxon>Metazoa</taxon>
        <taxon>Ecdysozoa</taxon>
        <taxon>Arthropoda</taxon>
        <taxon>Hexapoda</taxon>
        <taxon>Insecta</taxon>
        <taxon>Pterygota</taxon>
        <taxon>Neoptera</taxon>
        <taxon>Endopterygota</taxon>
        <taxon>Hymenoptera</taxon>
        <taxon>Apocrita</taxon>
        <taxon>Aculeata</taxon>
        <taxon>Formicoidea</taxon>
        <taxon>Formicidae</taxon>
        <taxon>Myrmicinae</taxon>
        <taxon>Temnothorax</taxon>
    </lineage>
</organism>
<evidence type="ECO:0000313" key="2">
    <source>
        <dbReference type="Proteomes" id="UP000310200"/>
    </source>
</evidence>
<protein>
    <submittedName>
        <fullName evidence="1">Uncharacterized protein</fullName>
    </submittedName>
</protein>
<keyword evidence="2" id="KW-1185">Reference proteome</keyword>
<dbReference type="EMBL" id="QBLH01000406">
    <property type="protein sequence ID" value="TGZ55822.1"/>
    <property type="molecule type" value="Genomic_DNA"/>
</dbReference>
<evidence type="ECO:0000313" key="1">
    <source>
        <dbReference type="EMBL" id="TGZ55822.1"/>
    </source>
</evidence>
<comment type="caution">
    <text evidence="1">The sequence shown here is derived from an EMBL/GenBank/DDBJ whole genome shotgun (WGS) entry which is preliminary data.</text>
</comment>
<gene>
    <name evidence="1" type="ORF">DBV15_09338</name>
</gene>
<dbReference type="AlphaFoldDB" id="A0A4S2KZK5"/>
<name>A0A4S2KZK5_9HYME</name>
<accession>A0A4S2KZK5</accession>
<reference evidence="1 2" key="1">
    <citation type="journal article" date="2019" name="Philos. Trans. R. Soc. Lond., B, Biol. Sci.">
        <title>Ant behaviour and brain gene expression of defending hosts depend on the ecological success of the intruding social parasite.</title>
        <authorList>
            <person name="Kaur R."/>
            <person name="Stoldt M."/>
            <person name="Jongepier E."/>
            <person name="Feldmeyer B."/>
            <person name="Menzel F."/>
            <person name="Bornberg-Bauer E."/>
            <person name="Foitzik S."/>
        </authorList>
    </citation>
    <scope>NUCLEOTIDE SEQUENCE [LARGE SCALE GENOMIC DNA]</scope>
    <source>
        <tissue evidence="1">Whole body</tissue>
    </source>
</reference>
<dbReference type="Proteomes" id="UP000310200">
    <property type="component" value="Unassembled WGS sequence"/>
</dbReference>
<sequence length="668" mass="76949">MSMDNFEQQSTNDTDTIASAIDLSSLYSAIQHDCEGDNLSKIIMQLLHMYQPKDGIKAYERVLRKVKGILEDCGFQKKQLLLSMIPSPNNIPDHTIKEVFRTTTGFIKLNLQENSNTFQNIFDTKNVDRIMDSVSSPKQSSLNDKNALNFKSPLSEAFPFRGFSESEISMIPSHADSSSHHLNDNPKNWQERNNKHQVSSYRQYLLNKKYCVPARINMYNTIGESHLCHSSQTGYQDTRSTKMCNKTEINLWQNKIPQQFNDVKYEDAFNKDKKSGISHTIIDVGQDATMKQTIKNDIHKMDVCCDEDQDIIINADDFLPTARDRLKTSLNNFLKRAQEGIFIELSAFPRIRSHPQVGSLNMVHFTSKELKSGTPSKVLEQDFTSNVSNSDSNSCLLLKQQNTKINTEKDQKKLAGRTRQKVNTHDNGLQKKCNSHEFNKVTELQLQQNNLDHDTEKKATTFECKEKNMQESGHGCEMIESKSDNVNSDNNFQARSMFQLAAYKKQYYDTLLSVQRAKVAISNSLASSSGHLTAYDDPYYSNYMCQQQHLLHQQRHSTARPQFSTCPADLSGLSNVYCNQYSWTRSVCKYLLLKQLRLQRQIYYLVHDWNEVALFAYQSWAVWFCVMQNVRTRTTKENLFSWQQNVQGSNNFIQDFKSLDTILSCKIR</sequence>
<proteinExistence type="predicted"/>